<evidence type="ECO:0000259" key="16">
    <source>
        <dbReference type="PROSITE" id="PS50109"/>
    </source>
</evidence>
<comment type="catalytic activity">
    <reaction evidence="1">
        <text>ATP + protein L-histidine = ADP + protein N-phospho-L-histidine.</text>
        <dbReference type="EC" id="2.7.13.3"/>
    </reaction>
</comment>
<dbReference type="InterPro" id="IPR004358">
    <property type="entry name" value="Sig_transdc_His_kin-like_C"/>
</dbReference>
<comment type="subcellular location">
    <subcellularLocation>
        <location evidence="2">Cell inner membrane</location>
        <topology evidence="2">Multi-pass membrane protein</topology>
    </subcellularLocation>
</comment>
<reference evidence="18 19" key="1">
    <citation type="submission" date="2015-05" db="EMBL/GenBank/DDBJ databases">
        <title>Genome sequencing and analysis of members of genus Stenotrophomonas.</title>
        <authorList>
            <person name="Patil P.P."/>
            <person name="Midha S."/>
            <person name="Patil P.B."/>
        </authorList>
    </citation>
    <scope>NUCLEOTIDE SEQUENCE [LARGE SCALE GENOMIC DNA]</scope>
    <source>
        <strain evidence="18 19">DSM 18929</strain>
    </source>
</reference>
<dbReference type="SMART" id="SM00387">
    <property type="entry name" value="HATPase_c"/>
    <property type="match status" value="1"/>
</dbReference>
<evidence type="ECO:0000256" key="6">
    <source>
        <dbReference type="ARBA" id="ARBA00022553"/>
    </source>
</evidence>
<comment type="caution">
    <text evidence="18">The sequence shown here is derived from an EMBL/GenBank/DDBJ whole genome shotgun (WGS) entry which is preliminary data.</text>
</comment>
<dbReference type="EC" id="2.7.13.3" evidence="3"/>
<evidence type="ECO:0000256" key="2">
    <source>
        <dbReference type="ARBA" id="ARBA00004429"/>
    </source>
</evidence>
<gene>
    <name evidence="18" type="ORF">ABB26_03850</name>
</gene>
<proteinExistence type="predicted"/>
<keyword evidence="14 15" id="KW-0472">Membrane</keyword>
<dbReference type="CDD" id="cd06225">
    <property type="entry name" value="HAMP"/>
    <property type="match status" value="1"/>
</dbReference>
<dbReference type="PROSITE" id="PS50109">
    <property type="entry name" value="HIS_KIN"/>
    <property type="match status" value="1"/>
</dbReference>
<evidence type="ECO:0000256" key="8">
    <source>
        <dbReference type="ARBA" id="ARBA00022692"/>
    </source>
</evidence>
<dbReference type="InterPro" id="IPR003594">
    <property type="entry name" value="HATPase_dom"/>
</dbReference>
<evidence type="ECO:0000256" key="7">
    <source>
        <dbReference type="ARBA" id="ARBA00022679"/>
    </source>
</evidence>
<keyword evidence="19" id="KW-1185">Reference proteome</keyword>
<keyword evidence="5" id="KW-0997">Cell inner membrane</keyword>
<feature type="domain" description="Histidine kinase" evidence="16">
    <location>
        <begin position="262"/>
        <end position="461"/>
    </location>
</feature>
<dbReference type="InterPro" id="IPR050980">
    <property type="entry name" value="2C_sensor_his_kinase"/>
</dbReference>
<dbReference type="OrthoDB" id="9804645at2"/>
<evidence type="ECO:0000313" key="18">
    <source>
        <dbReference type="EMBL" id="KRG65313.1"/>
    </source>
</evidence>
<keyword evidence="7" id="KW-0808">Transferase</keyword>
<evidence type="ECO:0000256" key="4">
    <source>
        <dbReference type="ARBA" id="ARBA00022475"/>
    </source>
</evidence>
<dbReference type="Proteomes" id="UP000050864">
    <property type="component" value="Unassembled WGS sequence"/>
</dbReference>
<evidence type="ECO:0000313" key="19">
    <source>
        <dbReference type="Proteomes" id="UP000050864"/>
    </source>
</evidence>
<dbReference type="InterPro" id="IPR036890">
    <property type="entry name" value="HATPase_C_sf"/>
</dbReference>
<dbReference type="RefSeq" id="WP_057632272.1">
    <property type="nucleotide sequence ID" value="NZ_LDJI01000008.1"/>
</dbReference>
<dbReference type="SUPFAM" id="SSF55874">
    <property type="entry name" value="ATPase domain of HSP90 chaperone/DNA topoisomerase II/histidine kinase"/>
    <property type="match status" value="1"/>
</dbReference>
<evidence type="ECO:0000256" key="15">
    <source>
        <dbReference type="SAM" id="Phobius"/>
    </source>
</evidence>
<dbReference type="SMART" id="SM00388">
    <property type="entry name" value="HisKA"/>
    <property type="match status" value="1"/>
</dbReference>
<dbReference type="PROSITE" id="PS50885">
    <property type="entry name" value="HAMP"/>
    <property type="match status" value="1"/>
</dbReference>
<evidence type="ECO:0000256" key="10">
    <source>
        <dbReference type="ARBA" id="ARBA00022777"/>
    </source>
</evidence>
<evidence type="ECO:0000256" key="13">
    <source>
        <dbReference type="ARBA" id="ARBA00023012"/>
    </source>
</evidence>
<dbReference type="InterPro" id="IPR036097">
    <property type="entry name" value="HisK_dim/P_sf"/>
</dbReference>
<protein>
    <recommendedName>
        <fullName evidence="3">histidine kinase</fullName>
        <ecNumber evidence="3">2.7.13.3</ecNumber>
    </recommendedName>
</protein>
<evidence type="ECO:0000256" key="3">
    <source>
        <dbReference type="ARBA" id="ARBA00012438"/>
    </source>
</evidence>
<dbReference type="Gene3D" id="3.30.565.10">
    <property type="entry name" value="Histidine kinase-like ATPase, C-terminal domain"/>
    <property type="match status" value="1"/>
</dbReference>
<dbReference type="PATRIC" id="fig|405444.3.peg.3468"/>
<dbReference type="PANTHER" id="PTHR44936">
    <property type="entry name" value="SENSOR PROTEIN CREC"/>
    <property type="match status" value="1"/>
</dbReference>
<sequence length="471" mass="51877">MKRLRRFLSSMAGRLFVILLLGMMVAAVGATLLAESRRQQEFERQNLARIADRLQGFVNLIDGNPELRTRLLAVGGPSVREVKGEFRVGDNDEALMEVLAARDGAVANARVRASSFRACLPPLPEFLPPREPGPRTRHVRERDPSFTPPRCRLVELNLSDGTPLRLALEYPAMMRRTASAFDPWFLSLLVLAIGVLAYVVARIASSPLQRLATHATQLGQDLQREPLPVTGPLEVQRAAQAFNAMQQRLQRHLGERTQMLAAITHDLQTPLTRLRLRLENVADESLRERLVGDLAAMQALIREGLELARSAESAEQRAALDLDSLLESVVEDAVESGHDAVLEHGSGAVVMLRPLAMRRLFSNLVDNAVKYGRSARVRAERHGDAVEVRIRDGGPGLAPDELEAVFTPFLRLETSRSRETGGAGLGLTIARALAEKDGATLVLRNHPDGGLEAVVRWESPQWAPGQRDRVA</sequence>
<dbReference type="SUPFAM" id="SSF47384">
    <property type="entry name" value="Homodimeric domain of signal transducing histidine kinase"/>
    <property type="match status" value="1"/>
</dbReference>
<keyword evidence="4" id="KW-1003">Cell membrane</keyword>
<dbReference type="Gene3D" id="1.10.287.130">
    <property type="match status" value="1"/>
</dbReference>
<keyword evidence="12 15" id="KW-1133">Transmembrane helix</keyword>
<dbReference type="PANTHER" id="PTHR44936:SF5">
    <property type="entry name" value="SENSOR HISTIDINE KINASE ENVZ"/>
    <property type="match status" value="1"/>
</dbReference>
<keyword evidence="8 15" id="KW-0812">Transmembrane</keyword>
<dbReference type="Pfam" id="PF00672">
    <property type="entry name" value="HAMP"/>
    <property type="match status" value="1"/>
</dbReference>
<evidence type="ECO:0000256" key="14">
    <source>
        <dbReference type="ARBA" id="ARBA00023136"/>
    </source>
</evidence>
<organism evidence="18 19">
    <name type="scientific">Stenotrophomonas humi</name>
    <dbReference type="NCBI Taxonomy" id="405444"/>
    <lineage>
        <taxon>Bacteria</taxon>
        <taxon>Pseudomonadati</taxon>
        <taxon>Pseudomonadota</taxon>
        <taxon>Gammaproteobacteria</taxon>
        <taxon>Lysobacterales</taxon>
        <taxon>Lysobacteraceae</taxon>
        <taxon>Stenotrophomonas</taxon>
    </lineage>
</organism>
<keyword evidence="11" id="KW-0067">ATP-binding</keyword>
<dbReference type="PRINTS" id="PR00344">
    <property type="entry name" value="BCTRLSENSOR"/>
</dbReference>
<keyword evidence="6" id="KW-0597">Phosphoprotein</keyword>
<dbReference type="STRING" id="405444.ABB26_03850"/>
<dbReference type="InterPro" id="IPR005467">
    <property type="entry name" value="His_kinase_dom"/>
</dbReference>
<dbReference type="CDD" id="cd00082">
    <property type="entry name" value="HisKA"/>
    <property type="match status" value="1"/>
</dbReference>
<dbReference type="AlphaFoldDB" id="A0A0R0CI80"/>
<feature type="transmembrane region" description="Helical" evidence="15">
    <location>
        <begin position="184"/>
        <end position="201"/>
    </location>
</feature>
<keyword evidence="9" id="KW-0547">Nucleotide-binding</keyword>
<dbReference type="InterPro" id="IPR003660">
    <property type="entry name" value="HAMP_dom"/>
</dbReference>
<keyword evidence="10 18" id="KW-0418">Kinase</keyword>
<name>A0A0R0CI80_9GAMM</name>
<keyword evidence="13" id="KW-0902">Two-component regulatory system</keyword>
<feature type="domain" description="HAMP" evidence="17">
    <location>
        <begin position="202"/>
        <end position="254"/>
    </location>
</feature>
<dbReference type="SMART" id="SM00304">
    <property type="entry name" value="HAMP"/>
    <property type="match status" value="1"/>
</dbReference>
<dbReference type="GO" id="GO:0005886">
    <property type="term" value="C:plasma membrane"/>
    <property type="evidence" value="ECO:0007669"/>
    <property type="project" value="UniProtKB-SubCell"/>
</dbReference>
<evidence type="ECO:0000259" key="17">
    <source>
        <dbReference type="PROSITE" id="PS50885"/>
    </source>
</evidence>
<dbReference type="GO" id="GO:0005524">
    <property type="term" value="F:ATP binding"/>
    <property type="evidence" value="ECO:0007669"/>
    <property type="project" value="UniProtKB-KW"/>
</dbReference>
<dbReference type="InterPro" id="IPR003661">
    <property type="entry name" value="HisK_dim/P_dom"/>
</dbReference>
<evidence type="ECO:0000256" key="1">
    <source>
        <dbReference type="ARBA" id="ARBA00000085"/>
    </source>
</evidence>
<accession>A0A0R0CI80</accession>
<evidence type="ECO:0000256" key="11">
    <source>
        <dbReference type="ARBA" id="ARBA00022840"/>
    </source>
</evidence>
<evidence type="ECO:0000256" key="9">
    <source>
        <dbReference type="ARBA" id="ARBA00022741"/>
    </source>
</evidence>
<evidence type="ECO:0000256" key="12">
    <source>
        <dbReference type="ARBA" id="ARBA00022989"/>
    </source>
</evidence>
<dbReference type="Pfam" id="PF02518">
    <property type="entry name" value="HATPase_c"/>
    <property type="match status" value="1"/>
</dbReference>
<dbReference type="GO" id="GO:0000155">
    <property type="term" value="F:phosphorelay sensor kinase activity"/>
    <property type="evidence" value="ECO:0007669"/>
    <property type="project" value="InterPro"/>
</dbReference>
<evidence type="ECO:0000256" key="5">
    <source>
        <dbReference type="ARBA" id="ARBA00022519"/>
    </source>
</evidence>
<dbReference type="EMBL" id="LDJI01000008">
    <property type="protein sequence ID" value="KRG65313.1"/>
    <property type="molecule type" value="Genomic_DNA"/>
</dbReference>